<accession>A0A813HWE2</accession>
<evidence type="ECO:0000313" key="5">
    <source>
        <dbReference type="Proteomes" id="UP000654075"/>
    </source>
</evidence>
<organism evidence="2 5">
    <name type="scientific">Polarella glacialis</name>
    <name type="common">Dinoflagellate</name>
    <dbReference type="NCBI Taxonomy" id="89957"/>
    <lineage>
        <taxon>Eukaryota</taxon>
        <taxon>Sar</taxon>
        <taxon>Alveolata</taxon>
        <taxon>Dinophyceae</taxon>
        <taxon>Suessiales</taxon>
        <taxon>Suessiaceae</taxon>
        <taxon>Polarella</taxon>
    </lineage>
</organism>
<dbReference type="Proteomes" id="UP000626109">
    <property type="component" value="Unassembled WGS sequence"/>
</dbReference>
<evidence type="ECO:0000256" key="1">
    <source>
        <dbReference type="SAM" id="MobiDB-lite"/>
    </source>
</evidence>
<keyword evidence="5" id="KW-1185">Reference proteome</keyword>
<reference evidence="2" key="1">
    <citation type="submission" date="2021-02" db="EMBL/GenBank/DDBJ databases">
        <authorList>
            <person name="Dougan E. K."/>
            <person name="Rhodes N."/>
            <person name="Thang M."/>
            <person name="Chan C."/>
        </authorList>
    </citation>
    <scope>NUCLEOTIDE SEQUENCE</scope>
</reference>
<dbReference type="Proteomes" id="UP000654075">
    <property type="component" value="Unassembled WGS sequence"/>
</dbReference>
<dbReference type="AlphaFoldDB" id="A0A813HWE2"/>
<dbReference type="EMBL" id="CAJNNV010033325">
    <property type="protein sequence ID" value="CAE8643309.1"/>
    <property type="molecule type" value="Genomic_DNA"/>
</dbReference>
<feature type="compositionally biased region" description="Basic and acidic residues" evidence="1">
    <location>
        <begin position="118"/>
        <end position="130"/>
    </location>
</feature>
<evidence type="ECO:0000313" key="2">
    <source>
        <dbReference type="EMBL" id="CAE8642469.1"/>
    </source>
</evidence>
<name>A0A813HWE2_POLGL</name>
<dbReference type="OrthoDB" id="413245at2759"/>
<evidence type="ECO:0000313" key="3">
    <source>
        <dbReference type="EMBL" id="CAE8643309.1"/>
    </source>
</evidence>
<dbReference type="EMBL" id="CAJNNV010033162">
    <property type="protein sequence ID" value="CAE8642469.1"/>
    <property type="molecule type" value="Genomic_DNA"/>
</dbReference>
<feature type="compositionally biased region" description="Basic residues" evidence="1">
    <location>
        <begin position="132"/>
        <end position="144"/>
    </location>
</feature>
<evidence type="ECO:0000313" key="4">
    <source>
        <dbReference type="EMBL" id="CAE8735430.1"/>
    </source>
</evidence>
<dbReference type="EMBL" id="CAJNNW010036544">
    <property type="protein sequence ID" value="CAE8735430.1"/>
    <property type="molecule type" value="Genomic_DNA"/>
</dbReference>
<gene>
    <name evidence="2" type="ORF">PGLA1383_LOCUS56953</name>
    <name evidence="3" type="ORF">PGLA1383_LOCUS57657</name>
    <name evidence="4" type="ORF">PGLA2088_LOCUS47827</name>
</gene>
<protein>
    <submittedName>
        <fullName evidence="2">Uncharacterized protein</fullName>
    </submittedName>
</protein>
<proteinExistence type="predicted"/>
<feature type="compositionally biased region" description="Polar residues" evidence="1">
    <location>
        <begin position="103"/>
        <end position="117"/>
    </location>
</feature>
<sequence>MAMEDLCPSLEVSDVDESLRKASQHSAELEQRARLLQAHFQQAQSGMHEISRLCDEADVSVRRSQSLLNRSAHRVHELNERTQHLLKETPHSSSLQAGGGSFSMASPSGTAGRSDSLSFHEENGRVDGAPRKSSKGPARRPVNR</sequence>
<comment type="caution">
    <text evidence="2">The sequence shown here is derived from an EMBL/GenBank/DDBJ whole genome shotgun (WGS) entry which is preliminary data.</text>
</comment>
<feature type="region of interest" description="Disordered" evidence="1">
    <location>
        <begin position="83"/>
        <end position="144"/>
    </location>
</feature>